<dbReference type="PANTHER" id="PTHR12042">
    <property type="entry name" value="LACTOSYLCERAMIDE 4-ALPHA-GALACTOSYLTRANSFERASE ALPHA- 1,4-GALACTOSYLTRANSFERASE"/>
    <property type="match status" value="1"/>
</dbReference>
<dbReference type="GO" id="GO:0035248">
    <property type="term" value="F:alpha-1,4-N-acetylgalactosaminyltransferase activity"/>
    <property type="evidence" value="ECO:0007669"/>
    <property type="project" value="TreeGrafter"/>
</dbReference>
<proteinExistence type="inferred from homology"/>
<evidence type="ECO:0000256" key="2">
    <source>
        <dbReference type="ARBA" id="ARBA00009003"/>
    </source>
</evidence>
<keyword evidence="5" id="KW-0333">Golgi apparatus</keyword>
<dbReference type="EMBL" id="CAVLGL010000093">
    <property type="protein sequence ID" value="CAK1596553.1"/>
    <property type="molecule type" value="Genomic_DNA"/>
</dbReference>
<evidence type="ECO:0000256" key="5">
    <source>
        <dbReference type="ARBA" id="ARBA00023034"/>
    </source>
</evidence>
<dbReference type="PANTHER" id="PTHR12042:SF21">
    <property type="entry name" value="ALPHA1,4-GALACTOSYLTRANSFERASE 1-RELATED"/>
    <property type="match status" value="1"/>
</dbReference>
<keyword evidence="6 7" id="KW-0472">Membrane</keyword>
<dbReference type="Gene3D" id="3.90.550.20">
    <property type="match status" value="1"/>
</dbReference>
<dbReference type="Pfam" id="PF04572">
    <property type="entry name" value="Gb3_synth"/>
    <property type="match status" value="1"/>
</dbReference>
<evidence type="ECO:0000256" key="3">
    <source>
        <dbReference type="ARBA" id="ARBA00022676"/>
    </source>
</evidence>
<keyword evidence="10" id="KW-1185">Reference proteome</keyword>
<dbReference type="AlphaFoldDB" id="A0AAV1LNJ0"/>
<comment type="caution">
    <text evidence="9">The sequence shown here is derived from an EMBL/GenBank/DDBJ whole genome shotgun (WGS) entry which is preliminary data.</text>
</comment>
<dbReference type="GO" id="GO:0000139">
    <property type="term" value="C:Golgi membrane"/>
    <property type="evidence" value="ECO:0007669"/>
    <property type="project" value="UniProtKB-SubCell"/>
</dbReference>
<keyword evidence="3" id="KW-0328">Glycosyltransferase</keyword>
<organism evidence="9 10">
    <name type="scientific">Parnassius mnemosyne</name>
    <name type="common">clouded apollo</name>
    <dbReference type="NCBI Taxonomy" id="213953"/>
    <lineage>
        <taxon>Eukaryota</taxon>
        <taxon>Metazoa</taxon>
        <taxon>Ecdysozoa</taxon>
        <taxon>Arthropoda</taxon>
        <taxon>Hexapoda</taxon>
        <taxon>Insecta</taxon>
        <taxon>Pterygota</taxon>
        <taxon>Neoptera</taxon>
        <taxon>Endopterygota</taxon>
        <taxon>Lepidoptera</taxon>
        <taxon>Glossata</taxon>
        <taxon>Ditrysia</taxon>
        <taxon>Papilionoidea</taxon>
        <taxon>Papilionidae</taxon>
        <taxon>Parnassiinae</taxon>
        <taxon>Parnassini</taxon>
        <taxon>Parnassius</taxon>
        <taxon>Driopa</taxon>
    </lineage>
</organism>
<comment type="similarity">
    <text evidence="2">Belongs to the glycosyltransferase 32 family.</text>
</comment>
<feature type="transmembrane region" description="Helical" evidence="7">
    <location>
        <begin position="12"/>
        <end position="31"/>
    </location>
</feature>
<protein>
    <recommendedName>
        <fullName evidence="8">Alpha 1,4-glycosyltransferase domain-containing protein</fullName>
    </recommendedName>
</protein>
<reference evidence="9 10" key="1">
    <citation type="submission" date="2023-11" db="EMBL/GenBank/DDBJ databases">
        <authorList>
            <person name="Hedman E."/>
            <person name="Englund M."/>
            <person name="Stromberg M."/>
            <person name="Nyberg Akerstrom W."/>
            <person name="Nylinder S."/>
            <person name="Jareborg N."/>
            <person name="Kallberg Y."/>
            <person name="Kronander E."/>
        </authorList>
    </citation>
    <scope>NUCLEOTIDE SEQUENCE [LARGE SCALE GENOMIC DNA]</scope>
</reference>
<evidence type="ECO:0000256" key="4">
    <source>
        <dbReference type="ARBA" id="ARBA00022679"/>
    </source>
</evidence>
<dbReference type="InterPro" id="IPR029044">
    <property type="entry name" value="Nucleotide-diphossugar_trans"/>
</dbReference>
<dbReference type="SUPFAM" id="SSF53448">
    <property type="entry name" value="Nucleotide-diphospho-sugar transferases"/>
    <property type="match status" value="1"/>
</dbReference>
<evidence type="ECO:0000256" key="1">
    <source>
        <dbReference type="ARBA" id="ARBA00004323"/>
    </source>
</evidence>
<dbReference type="GO" id="GO:0006688">
    <property type="term" value="P:glycosphingolipid biosynthetic process"/>
    <property type="evidence" value="ECO:0007669"/>
    <property type="project" value="TreeGrafter"/>
</dbReference>
<sequence>MLLQKGIVTTRRRIIITGLILFLVLYVYVSWSGPAEDISCHYLETNDALPSADDYSFSPPDKSIFFHETSCRANLTSRQSCAIESAARAHRDFQIHVLFSSPVSEAALDELSLKQLTIFDNIRFSRIHIVKYAEGTPVADLVNSGALNNTQWKISHTSDVLRFLTLYKWGGIYLDLDVVVAKPLDYLTKNWAARESDTAVGTGALAFSRDKIGRRIAAATIREIKTNFRGDDWGHNGPGVITRVLKKMCSTTNVTLMSAAYCGGFEVYKPELLNPIEWQQGKEYFEAGELKNRGAFVYHVWNHVTNAHKVDKNSPYAQLARRFCPLTYDLYGDQFGT</sequence>
<dbReference type="Pfam" id="PF04488">
    <property type="entry name" value="Gly_transf_sug"/>
    <property type="match status" value="1"/>
</dbReference>
<gene>
    <name evidence="9" type="ORF">PARMNEM_LOCUS15883</name>
</gene>
<dbReference type="InterPro" id="IPR007652">
    <property type="entry name" value="A1-4-GlycosylTfrase_dom"/>
</dbReference>
<evidence type="ECO:0000313" key="9">
    <source>
        <dbReference type="EMBL" id="CAK1596553.1"/>
    </source>
</evidence>
<evidence type="ECO:0000313" key="10">
    <source>
        <dbReference type="Proteomes" id="UP001314205"/>
    </source>
</evidence>
<keyword evidence="4" id="KW-0808">Transferase</keyword>
<dbReference type="InterPro" id="IPR007577">
    <property type="entry name" value="GlycoTrfase_DXD_sugar-bd_CS"/>
</dbReference>
<dbReference type="Proteomes" id="UP001314205">
    <property type="component" value="Unassembled WGS sequence"/>
</dbReference>
<evidence type="ECO:0000256" key="7">
    <source>
        <dbReference type="SAM" id="Phobius"/>
    </source>
</evidence>
<keyword evidence="7" id="KW-0812">Transmembrane</keyword>
<name>A0AAV1LNJ0_9NEOP</name>
<keyword evidence="7" id="KW-1133">Transmembrane helix</keyword>
<accession>A0AAV1LNJ0</accession>
<evidence type="ECO:0000259" key="8">
    <source>
        <dbReference type="Pfam" id="PF04572"/>
    </source>
</evidence>
<evidence type="ECO:0000256" key="6">
    <source>
        <dbReference type="ARBA" id="ARBA00023136"/>
    </source>
</evidence>
<comment type="subcellular location">
    <subcellularLocation>
        <location evidence="1">Golgi apparatus membrane</location>
        <topology evidence="1">Single-pass type II membrane protein</topology>
    </subcellularLocation>
</comment>
<dbReference type="InterPro" id="IPR051981">
    <property type="entry name" value="Glycosyltransf_32"/>
</dbReference>
<feature type="domain" description="Alpha 1,4-glycosyltransferase" evidence="8">
    <location>
        <begin position="212"/>
        <end position="330"/>
    </location>
</feature>